<evidence type="ECO:0000313" key="2">
    <source>
        <dbReference type="EMBL" id="EDO60049.1"/>
    </source>
</evidence>
<dbReference type="Proteomes" id="UP000220611">
    <property type="component" value="Unassembled WGS sequence"/>
</dbReference>
<reference evidence="2 4" key="1">
    <citation type="submission" date="2007-08" db="EMBL/GenBank/DDBJ databases">
        <title>Draft genome sequence of Clostridium leptum (DSM 753).</title>
        <authorList>
            <person name="Sudarsanam P."/>
            <person name="Ley R."/>
            <person name="Guruge J."/>
            <person name="Turnbaugh P.J."/>
            <person name="Mahowald M."/>
            <person name="Liep D."/>
            <person name="Gordon J."/>
        </authorList>
    </citation>
    <scope>NUCLEOTIDE SEQUENCE [LARGE SCALE GENOMIC DNA]</scope>
    <source>
        <strain evidence="2 4">DSM 753</strain>
    </source>
</reference>
<protein>
    <submittedName>
        <fullName evidence="2">Uncharacterized protein</fullName>
    </submittedName>
</protein>
<reference evidence="2 4" key="2">
    <citation type="submission" date="2007-08" db="EMBL/GenBank/DDBJ databases">
        <authorList>
            <person name="Fulton L."/>
            <person name="Clifton S."/>
            <person name="Fulton B."/>
            <person name="Xu J."/>
            <person name="Minx P."/>
            <person name="Pepin K.H."/>
            <person name="Johnson M."/>
            <person name="Thiruvilangam P."/>
            <person name="Bhonagiri V."/>
            <person name="Nash W.E."/>
            <person name="Wang C."/>
            <person name="Mardis E.R."/>
            <person name="Wilson R.K."/>
        </authorList>
    </citation>
    <scope>NUCLEOTIDE SEQUENCE [LARGE SCALE GENOMIC DNA]</scope>
    <source>
        <strain evidence="2 4">DSM 753</strain>
    </source>
</reference>
<evidence type="ECO:0000313" key="3">
    <source>
        <dbReference type="EMBL" id="PEQ25984.1"/>
    </source>
</evidence>
<comment type="caution">
    <text evidence="2">The sequence shown here is derived from an EMBL/GenBank/DDBJ whole genome shotgun (WGS) entry which is preliminary data.</text>
</comment>
<evidence type="ECO:0000313" key="4">
    <source>
        <dbReference type="Proteomes" id="UP000003490"/>
    </source>
</evidence>
<evidence type="ECO:0000256" key="1">
    <source>
        <dbReference type="SAM" id="MobiDB-lite"/>
    </source>
</evidence>
<dbReference type="AlphaFoldDB" id="A7VWA2"/>
<evidence type="ECO:0000313" key="5">
    <source>
        <dbReference type="Proteomes" id="UP000220611"/>
    </source>
</evidence>
<feature type="region of interest" description="Disordered" evidence="1">
    <location>
        <begin position="1"/>
        <end position="20"/>
    </location>
</feature>
<accession>A7VWA2</accession>
<dbReference type="Proteomes" id="UP000003490">
    <property type="component" value="Unassembled WGS sequence"/>
</dbReference>
<sequence length="99" mass="11287">MTFSSHDDNERPSRSKRRLGRFSIFPYSGAKNSIKRTCKKFSAGKQADAFLKSNKTETIKNKIFLNYTHKTKTSGIPLTPGGKFIHTKRSPFSHFDALF</sequence>
<dbReference type="EMBL" id="ABCB02000020">
    <property type="protein sequence ID" value="EDO60049.1"/>
    <property type="molecule type" value="Genomic_DNA"/>
</dbReference>
<reference evidence="3 5" key="3">
    <citation type="submission" date="2017-07" db="EMBL/GenBank/DDBJ databases">
        <title>Prevalence of linear plasmids in Cutibacterium (Propionibacterium) acnes isolates obtained from prostatic tissue.</title>
        <authorList>
            <person name="Davidsson S."/>
            <person name="Carlsson J."/>
            <person name="Molling P."/>
            <person name="Andren O."/>
            <person name="Andersson S.-O."/>
            <person name="Brzuszkiewicz E."/>
            <person name="Poehlein A."/>
            <person name="Al-Zeer M."/>
            <person name="Brinkmann V."/>
            <person name="Scavenius C."/>
            <person name="Nazipi S."/>
            <person name="Soderquist B."/>
            <person name="Bruggemann H."/>
        </authorList>
    </citation>
    <scope>NUCLEOTIDE SEQUENCE [LARGE SCALE GENOMIC DNA]</scope>
    <source>
        <strain evidence="3 5">DSM 753</strain>
    </source>
</reference>
<keyword evidence="5" id="KW-1185">Reference proteome</keyword>
<gene>
    <name evidence="3" type="ORF">CH238_03075</name>
    <name evidence="2" type="ORF">CLOLEP_02866</name>
</gene>
<proteinExistence type="predicted"/>
<organism evidence="2 4">
    <name type="scientific">[Clostridium] leptum DSM 753</name>
    <dbReference type="NCBI Taxonomy" id="428125"/>
    <lineage>
        <taxon>Bacteria</taxon>
        <taxon>Bacillati</taxon>
        <taxon>Bacillota</taxon>
        <taxon>Clostridia</taxon>
        <taxon>Eubacteriales</taxon>
        <taxon>Oscillospiraceae</taxon>
        <taxon>Oscillospiraceae incertae sedis</taxon>
    </lineage>
</organism>
<feature type="compositionally biased region" description="Basic and acidic residues" evidence="1">
    <location>
        <begin position="1"/>
        <end position="13"/>
    </location>
</feature>
<dbReference type="HOGENOM" id="CLU_2315342_0_0_9"/>
<name>A7VWA2_9FIRM</name>
<dbReference type="EMBL" id="NOXF01000001">
    <property type="protein sequence ID" value="PEQ25984.1"/>
    <property type="molecule type" value="Genomic_DNA"/>
</dbReference>